<dbReference type="EMBL" id="LAZR01043236">
    <property type="protein sequence ID" value="KKL07574.1"/>
    <property type="molecule type" value="Genomic_DNA"/>
</dbReference>
<comment type="caution">
    <text evidence="1">The sequence shown here is derived from an EMBL/GenBank/DDBJ whole genome shotgun (WGS) entry which is preliminary data.</text>
</comment>
<name>A0A0F9ADB4_9ZZZZ</name>
<sequence>MPVDRVVVDEQDAPGFGVRLTEEAVAVSAYAAEWLTPYTPAVKAVWVATVSSADREAPAFLEAVARAVAKAREARLATYRTCSRCGQTNPPEWMHNADTCQSCAVRHLGVVY</sequence>
<gene>
    <name evidence="1" type="ORF">LCGC14_2584670</name>
</gene>
<dbReference type="AlphaFoldDB" id="A0A0F9ADB4"/>
<protein>
    <submittedName>
        <fullName evidence="1">Uncharacterized protein</fullName>
    </submittedName>
</protein>
<accession>A0A0F9ADB4</accession>
<proteinExistence type="predicted"/>
<organism evidence="1">
    <name type="scientific">marine sediment metagenome</name>
    <dbReference type="NCBI Taxonomy" id="412755"/>
    <lineage>
        <taxon>unclassified sequences</taxon>
        <taxon>metagenomes</taxon>
        <taxon>ecological metagenomes</taxon>
    </lineage>
</organism>
<evidence type="ECO:0000313" key="1">
    <source>
        <dbReference type="EMBL" id="KKL07574.1"/>
    </source>
</evidence>
<reference evidence="1" key="1">
    <citation type="journal article" date="2015" name="Nature">
        <title>Complex archaea that bridge the gap between prokaryotes and eukaryotes.</title>
        <authorList>
            <person name="Spang A."/>
            <person name="Saw J.H."/>
            <person name="Jorgensen S.L."/>
            <person name="Zaremba-Niedzwiedzka K."/>
            <person name="Martijn J."/>
            <person name="Lind A.E."/>
            <person name="van Eijk R."/>
            <person name="Schleper C."/>
            <person name="Guy L."/>
            <person name="Ettema T.J."/>
        </authorList>
    </citation>
    <scope>NUCLEOTIDE SEQUENCE</scope>
</reference>